<dbReference type="GO" id="GO:0005730">
    <property type="term" value="C:nucleolus"/>
    <property type="evidence" value="ECO:0007669"/>
    <property type="project" value="UniProtKB-SubCell"/>
</dbReference>
<keyword evidence="3 5" id="KW-0342">GTP-binding</keyword>
<feature type="compositionally biased region" description="Acidic residues" evidence="7">
    <location>
        <begin position="562"/>
        <end position="613"/>
    </location>
</feature>
<evidence type="ECO:0000313" key="9">
    <source>
        <dbReference type="EMBL" id="KAF2069361.1"/>
    </source>
</evidence>
<keyword evidence="4 5" id="KW-0539">Nucleus</keyword>
<dbReference type="InterPro" id="IPR006073">
    <property type="entry name" value="GTP-bd"/>
</dbReference>
<evidence type="ECO:0000256" key="1">
    <source>
        <dbReference type="ARBA" id="ARBA00004604"/>
    </source>
</evidence>
<comment type="subcellular location">
    <subcellularLocation>
        <location evidence="1 5">Nucleus</location>
        <location evidence="1 5">Nucleolus</location>
    </subcellularLocation>
</comment>
<feature type="compositionally biased region" description="Low complexity" evidence="7">
    <location>
        <begin position="661"/>
        <end position="674"/>
    </location>
</feature>
<sequence length="787" mass="89028">MVKPKQHRNDSFTNRVSKANHQNNPDRITPKGQTNLRSRATIKRLEMYKARPTRTRDGKLISGEFMSKDISHDTRIAPDRRWFGNTRSISQDQLTTFREELANAVDNPYKVLLHASKLPLGLLKDSTKKTQMNLLSTESFQTTFGPKQQRKRPNLKAVADLDNMITQVGQTTGAYDETKDKNIKIEEDLKDTTNKSVFGKGTSKRIWGELYKVVDSSDVLIQVLDARDPMGTRCQHLEQQLKKNSKHKHLIFVLNKCDLVPTWATARWVKILSKEYPTLAFHASITNPFGKGSLIQLLRQFSKLHTDKKQISVGFIGYPNVGKSSIINTLKSKAVCTAAPIPGQTKVWQYITLMKRIYLIDCPGIVPTTGDSEAELVLKGVVRVENLEDPTEYIPEVLRRIKKDYIVKTYNISEWTDHEDFLTQMAEKTGKLLKKRQPNMKACAKLVLYDYQRGKIPYFTAPPEITKEEEEEDLKIKQEQEELDKIKQEAADLAAAGQEAEAKEETILDKNKFVGDLVVNQKLKKIVVKSEFNEEDAKGDEYVDPFDEEPDWDELYQKDSDDSSDDDDEEEGDDQEDDDEIDVKEEQELDDEEILYGAAAEDDLAGGDIDYDEQEKSKPIRNKKKAVESPKKKETPVAAPKGKGKAVAAPAPVAAKKKETPAPAAPKAKTPAAAKKSKKEPVAEPEEQEQEQEKPKQKVKKTVVPTPKVTKATPAPVATNPKSKTNRKEYVEVMPEVESDTEAGPGKDKRKSTNKQKVGVHFYETANVKNRNRDRKGPKKPKYQQLK</sequence>
<dbReference type="CDD" id="cd01858">
    <property type="entry name" value="NGP_1"/>
    <property type="match status" value="1"/>
</dbReference>
<dbReference type="AlphaFoldDB" id="A0A8J4UPK3"/>
<feature type="coiled-coil region" evidence="6">
    <location>
        <begin position="469"/>
        <end position="506"/>
    </location>
</feature>
<feature type="region of interest" description="Disordered" evidence="7">
    <location>
        <begin position="534"/>
        <end position="787"/>
    </location>
</feature>
<evidence type="ECO:0000256" key="7">
    <source>
        <dbReference type="SAM" id="MobiDB-lite"/>
    </source>
</evidence>
<proteinExistence type="inferred from homology"/>
<dbReference type="FunFam" id="3.40.50.300:FF:000559">
    <property type="entry name" value="Nuclear/nucleolar GTPase 2"/>
    <property type="match status" value="1"/>
</dbReference>
<dbReference type="PANTHER" id="PTHR11089">
    <property type="entry name" value="GTP-BINDING PROTEIN-RELATED"/>
    <property type="match status" value="1"/>
</dbReference>
<accession>A0A8J4UPK3</accession>
<dbReference type="SUPFAM" id="SSF52540">
    <property type="entry name" value="P-loop containing nucleoside triphosphate hydrolases"/>
    <property type="match status" value="1"/>
</dbReference>
<feature type="domain" description="CP-type G" evidence="8">
    <location>
        <begin position="207"/>
        <end position="368"/>
    </location>
</feature>
<comment type="function">
    <text evidence="5">GTPase that associates with pre-60S ribosomal subunits in the nucleolus and is required for their nuclear export and maturation.</text>
</comment>
<feature type="compositionally biased region" description="Basic residues" evidence="7">
    <location>
        <begin position="770"/>
        <end position="787"/>
    </location>
</feature>
<gene>
    <name evidence="9" type="ORF">CYY_009323</name>
</gene>
<dbReference type="Gene3D" id="3.40.50.300">
    <property type="entry name" value="P-loop containing nucleotide triphosphate hydrolases"/>
    <property type="match status" value="1"/>
</dbReference>
<organism evidence="9 10">
    <name type="scientific">Polysphondylium violaceum</name>
    <dbReference type="NCBI Taxonomy" id="133409"/>
    <lineage>
        <taxon>Eukaryota</taxon>
        <taxon>Amoebozoa</taxon>
        <taxon>Evosea</taxon>
        <taxon>Eumycetozoa</taxon>
        <taxon>Dictyostelia</taxon>
        <taxon>Dictyosteliales</taxon>
        <taxon>Dictyosteliaceae</taxon>
        <taxon>Polysphondylium</taxon>
    </lineage>
</organism>
<dbReference type="PRINTS" id="PR00326">
    <property type="entry name" value="GTP1OBG"/>
</dbReference>
<feature type="compositionally biased region" description="Low complexity" evidence="7">
    <location>
        <begin position="702"/>
        <end position="718"/>
    </location>
</feature>
<dbReference type="Gene3D" id="1.10.1580.10">
    <property type="match status" value="1"/>
</dbReference>
<dbReference type="InterPro" id="IPR050755">
    <property type="entry name" value="TRAFAC_YlqF/YawG_RiboMat"/>
</dbReference>
<dbReference type="InterPro" id="IPR027417">
    <property type="entry name" value="P-loop_NTPase"/>
</dbReference>
<feature type="compositionally biased region" description="Acidic residues" evidence="7">
    <location>
        <begin position="542"/>
        <end position="554"/>
    </location>
</feature>
<reference evidence="9" key="1">
    <citation type="submission" date="2020-01" db="EMBL/GenBank/DDBJ databases">
        <title>Development of genomics and gene disruption for Polysphondylium violaceum indicates a role for the polyketide synthase stlB in stalk morphogenesis.</title>
        <authorList>
            <person name="Narita B."/>
            <person name="Kawabe Y."/>
            <person name="Kin K."/>
            <person name="Saito T."/>
            <person name="Gibbs R."/>
            <person name="Kuspa A."/>
            <person name="Muzny D."/>
            <person name="Queller D."/>
            <person name="Richards S."/>
            <person name="Strassman J."/>
            <person name="Sucgang R."/>
            <person name="Worley K."/>
            <person name="Schaap P."/>
        </authorList>
    </citation>
    <scope>NUCLEOTIDE SEQUENCE</scope>
    <source>
        <strain evidence="9">QSvi11</strain>
    </source>
</reference>
<feature type="compositionally biased region" description="Polar residues" evidence="7">
    <location>
        <begin position="11"/>
        <end position="34"/>
    </location>
</feature>
<dbReference type="InterPro" id="IPR024929">
    <property type="entry name" value="GNL2_CP_dom"/>
</dbReference>
<dbReference type="PANTHER" id="PTHR11089:SF9">
    <property type="entry name" value="NUCLEOLAR GTP-BINDING PROTEIN 2"/>
    <property type="match status" value="1"/>
</dbReference>
<protein>
    <recommendedName>
        <fullName evidence="5">Nucleolar GTP-binding protein 2</fullName>
    </recommendedName>
</protein>
<dbReference type="OrthoDB" id="444945at2759"/>
<dbReference type="EMBL" id="AJWJ01000679">
    <property type="protein sequence ID" value="KAF2069361.1"/>
    <property type="molecule type" value="Genomic_DNA"/>
</dbReference>
<keyword evidence="10" id="KW-1185">Reference proteome</keyword>
<evidence type="ECO:0000259" key="8">
    <source>
        <dbReference type="PROSITE" id="PS51721"/>
    </source>
</evidence>
<feature type="region of interest" description="Disordered" evidence="7">
    <location>
        <begin position="1"/>
        <end position="34"/>
    </location>
</feature>
<dbReference type="InterPro" id="IPR023179">
    <property type="entry name" value="GTP-bd_ortho_bundle_sf"/>
</dbReference>
<comment type="similarity">
    <text evidence="5">Belongs to the TRAFAC class YlqF/YawG GTPase family. NOG2 subfamily.</text>
</comment>
<comment type="caution">
    <text evidence="9">The sequence shown here is derived from an EMBL/GenBank/DDBJ whole genome shotgun (WGS) entry which is preliminary data.</text>
</comment>
<dbReference type="PROSITE" id="PS51721">
    <property type="entry name" value="G_CP"/>
    <property type="match status" value="1"/>
</dbReference>
<keyword evidence="2 5" id="KW-0547">Nucleotide-binding</keyword>
<dbReference type="InterPro" id="IPR030378">
    <property type="entry name" value="G_CP_dom"/>
</dbReference>
<feature type="compositionally biased region" description="Basic and acidic residues" evidence="7">
    <location>
        <begin position="625"/>
        <end position="635"/>
    </location>
</feature>
<evidence type="ECO:0000256" key="4">
    <source>
        <dbReference type="ARBA" id="ARBA00023242"/>
    </source>
</evidence>
<keyword evidence="6" id="KW-0175">Coiled coil</keyword>
<evidence type="ECO:0000256" key="3">
    <source>
        <dbReference type="ARBA" id="ARBA00023134"/>
    </source>
</evidence>
<dbReference type="Pfam" id="PF08153">
    <property type="entry name" value="NGP1NT"/>
    <property type="match status" value="1"/>
</dbReference>
<name>A0A8J4UPK3_9MYCE</name>
<dbReference type="InterPro" id="IPR012971">
    <property type="entry name" value="NOG2_N_dom"/>
</dbReference>
<evidence type="ECO:0000313" key="10">
    <source>
        <dbReference type="Proteomes" id="UP000695562"/>
    </source>
</evidence>
<dbReference type="FunFam" id="1.10.1580.10:FF:000001">
    <property type="entry name" value="Nucleolar GTP-binding protein 2"/>
    <property type="match status" value="1"/>
</dbReference>
<evidence type="ECO:0000256" key="5">
    <source>
        <dbReference type="RuleBase" id="RU364023"/>
    </source>
</evidence>
<evidence type="ECO:0000256" key="6">
    <source>
        <dbReference type="SAM" id="Coils"/>
    </source>
</evidence>
<dbReference type="GO" id="GO:0005525">
    <property type="term" value="F:GTP binding"/>
    <property type="evidence" value="ECO:0007669"/>
    <property type="project" value="UniProtKB-KW"/>
</dbReference>
<dbReference type="Pfam" id="PF01926">
    <property type="entry name" value="MMR_HSR1"/>
    <property type="match status" value="1"/>
</dbReference>
<dbReference type="Proteomes" id="UP000695562">
    <property type="component" value="Unassembled WGS sequence"/>
</dbReference>
<feature type="compositionally biased region" description="Low complexity" evidence="7">
    <location>
        <begin position="636"/>
        <end position="654"/>
    </location>
</feature>
<evidence type="ECO:0000256" key="2">
    <source>
        <dbReference type="ARBA" id="ARBA00022741"/>
    </source>
</evidence>